<feature type="compositionally biased region" description="Basic and acidic residues" evidence="1">
    <location>
        <begin position="377"/>
        <end position="394"/>
    </location>
</feature>
<dbReference type="Gene3D" id="2.60.40.1120">
    <property type="entry name" value="Carboxypeptidase-like, regulatory domain"/>
    <property type="match status" value="1"/>
</dbReference>
<dbReference type="SMART" id="SM00460">
    <property type="entry name" value="TGc"/>
    <property type="match status" value="2"/>
</dbReference>
<protein>
    <submittedName>
        <fullName evidence="3">Transglutaminase-like superfamily protein</fullName>
    </submittedName>
</protein>
<name>A0A1E3A412_9FIRM</name>
<dbReference type="InterPro" id="IPR038765">
    <property type="entry name" value="Papain-like_cys_pep_sf"/>
</dbReference>
<feature type="region of interest" description="Disordered" evidence="1">
    <location>
        <begin position="364"/>
        <end position="394"/>
    </location>
</feature>
<evidence type="ECO:0000259" key="2">
    <source>
        <dbReference type="SMART" id="SM00460"/>
    </source>
</evidence>
<dbReference type="SUPFAM" id="SSF54001">
    <property type="entry name" value="Cysteine proteinases"/>
    <property type="match status" value="2"/>
</dbReference>
<dbReference type="AlphaFoldDB" id="A0A1E3A412"/>
<dbReference type="RefSeq" id="WP_069153925.1">
    <property type="nucleotide sequence ID" value="NZ_MCGH01000003.1"/>
</dbReference>
<dbReference type="PANTHER" id="PTHR35532:SF5">
    <property type="entry name" value="CARBOHYDRATE-BINDING DOMAIN-CONTAINING PROTEIN"/>
    <property type="match status" value="1"/>
</dbReference>
<evidence type="ECO:0000313" key="3">
    <source>
        <dbReference type="EMBL" id="ODM03468.1"/>
    </source>
</evidence>
<reference evidence="3 4" key="1">
    <citation type="submission" date="2016-07" db="EMBL/GenBank/DDBJ databases">
        <title>Characterization of isolates of Eisenbergiella tayi derived from blood cultures, using whole genome sequencing.</title>
        <authorList>
            <person name="Burdz T."/>
            <person name="Wiebe D."/>
            <person name="Huynh C."/>
            <person name="Bernard K."/>
        </authorList>
    </citation>
    <scope>NUCLEOTIDE SEQUENCE [LARGE SCALE GENOMIC DNA]</scope>
    <source>
        <strain evidence="3 4">NML 110608</strain>
    </source>
</reference>
<comment type="caution">
    <text evidence="3">The sequence shown here is derived from an EMBL/GenBank/DDBJ whole genome shotgun (WGS) entry which is preliminary data.</text>
</comment>
<dbReference type="EMBL" id="MCGH01000003">
    <property type="protein sequence ID" value="ODM03468.1"/>
    <property type="molecule type" value="Genomic_DNA"/>
</dbReference>
<evidence type="ECO:0000256" key="1">
    <source>
        <dbReference type="SAM" id="MobiDB-lite"/>
    </source>
</evidence>
<dbReference type="InterPro" id="IPR002931">
    <property type="entry name" value="Transglutaminase-like"/>
</dbReference>
<dbReference type="Gene3D" id="3.10.620.30">
    <property type="match status" value="1"/>
</dbReference>
<dbReference type="Proteomes" id="UP000094067">
    <property type="component" value="Unassembled WGS sequence"/>
</dbReference>
<sequence length="844" mass="96423">MVSARFQDYALKKYAEREVFLSPLREELENGFSGCTGDEAVCMKFLYGTMPLRDAGEYAFSTFLGFVRHALWLRENVEWCKSLPEDIFADYVLSYRINNEDITDCRAFFYSQLRERIDGLEPEEAVKEINYWCAENAAYEASDERTASPMTVYRCGKGRCGEESVFAVTAYRSAGIPARQIYTPRWSHCDDNHAWVEVYIRGSWYFLGACEPEEVLNKGWFAAPASRAILIHSRAFSDFSADGQQESLGRDGAAVYYNNTPAYARTCRLGVTVEDEQGRPCEKAGVAVEILNMAEYYPAAVLTADGQGRAEITVGMGTVRVRAWKDDRFAEALAVLPEEKEIRLVPEFSAEEKEWASDIWEQEEWTPPQEYPMHPGKQSEEQKRRRERRFAEAGAKRESRFSSYYEEEKAAEYPQEAFMLRAAGENFGELYDFLARNGSAERRRMLHSLSAKDYKDLKKEVLEDHLLCERGDWPEDIYVKYLLCPRIGREELTAWRSFIRAYFTEEEKRKFRRDPERIYRYIRENIRYAPEQEYAALCATPAGGLKLKYGSPESQNILFAAICRSLGIPARLNRITGKPEYWRGDSFRIPEEAGDENTKGRAALVLLAEDGDSWNYFRSWTLGRLEGTGFRTLDYSGCMPENNSLYLALEKGIYRLNTVRRRPDGSQCVLRRTFALEAGETKRIRLKCPEEKNGDRNREIPLQDFALRDADGNAHMLSALMKEEAAVLAFLGTGEEPTEHVLNELLDCASRWNERGYRLLAVLRSPEELENRTLRKVLNNVSGIQVYAAGREDMERTAESMGVDSEKLPVLVIVGNGPAGIYACAGYHVGSVELMLGITGQYEK</sequence>
<dbReference type="PATRIC" id="fig|1432052.4.peg.4729"/>
<dbReference type="Pfam" id="PF01841">
    <property type="entry name" value="Transglut_core"/>
    <property type="match status" value="2"/>
</dbReference>
<accession>A0A1E3A412</accession>
<proteinExistence type="predicted"/>
<feature type="domain" description="Transglutaminase-like" evidence="2">
    <location>
        <begin position="544"/>
        <end position="637"/>
    </location>
</feature>
<evidence type="ECO:0000313" key="4">
    <source>
        <dbReference type="Proteomes" id="UP000094067"/>
    </source>
</evidence>
<dbReference type="PANTHER" id="PTHR35532">
    <property type="entry name" value="SIMILAR TO POLYHYDROXYALKANOATE DEPOLYMERASE"/>
    <property type="match status" value="1"/>
</dbReference>
<gene>
    <name evidence="3" type="ORF">BEI61_04264</name>
</gene>
<feature type="domain" description="Transglutaminase-like" evidence="2">
    <location>
        <begin position="152"/>
        <end position="211"/>
    </location>
</feature>
<organism evidence="3 4">
    <name type="scientific">Eisenbergiella tayi</name>
    <dbReference type="NCBI Taxonomy" id="1432052"/>
    <lineage>
        <taxon>Bacteria</taxon>
        <taxon>Bacillati</taxon>
        <taxon>Bacillota</taxon>
        <taxon>Clostridia</taxon>
        <taxon>Lachnospirales</taxon>
        <taxon>Lachnospiraceae</taxon>
        <taxon>Eisenbergiella</taxon>
    </lineage>
</organism>